<evidence type="ECO:0000313" key="2">
    <source>
        <dbReference type="Proteomes" id="UP001427805"/>
    </source>
</evidence>
<dbReference type="InterPro" id="IPR029058">
    <property type="entry name" value="AB_hydrolase_fold"/>
</dbReference>
<accession>A0ABV0B540</accession>
<dbReference type="Gene3D" id="3.40.50.1820">
    <property type="entry name" value="alpha/beta hydrolase"/>
    <property type="match status" value="1"/>
</dbReference>
<protein>
    <recommendedName>
        <fullName evidence="3">Peptidase S10</fullName>
    </recommendedName>
</protein>
<dbReference type="Pfam" id="PF00450">
    <property type="entry name" value="Peptidase_S10"/>
    <property type="match status" value="1"/>
</dbReference>
<dbReference type="InterPro" id="IPR001563">
    <property type="entry name" value="Peptidase_S10"/>
</dbReference>
<name>A0ABV0B540_9SPHN</name>
<sequence>MAATPAARAMMTPDTAAAAPARVVHAEALQDALAPRLIDDESVVVSERRVQTRRGPLTYEVRVGRVPIRNDDTGQVRGRLFFVAYVVKTKGPRRPITFAWNGGPLVASAIIHMDGLGPRRRTAQGMVDNPDTLLADTDLVFMDAMETGFSRPAAPEFSPEFMNMTGDVNATAEFIRAYRARFRTGDQPLFIAGESYGVFRAAALAEKLSAAHVDIAGAILLSGDIPNIPQPPEFYDAMHIPARTAAAFHHKRLAPDLMRDREATMQAALDWARTVYMPALARRGTLAADEREAIATTLARYTGISPAQVNRETLVVPIQQYLTTSLSLDGSKALSDEDMRVRIDEDRSDVRSAELVDSYIRGELGYTTDLTYAGLETGYSPYPAPRKLSIRDRWIYNQPGVTPEIVAEVKRTWEVSPLARANPTWIINAMKQDKDMRVFVATGRFDPLNMCEGNAIAAAQLPTDLRTRMSTHCYESGHIIFRDNDARAPFLHDLSAFIQRTMAERQPKP</sequence>
<reference evidence="1 2" key="1">
    <citation type="submission" date="2024-05" db="EMBL/GenBank/DDBJ databases">
        <title>Sphingomonas sp. HF-S3 16S ribosomal RNA gene Genome sequencing and assembly.</title>
        <authorList>
            <person name="Lee H."/>
        </authorList>
    </citation>
    <scope>NUCLEOTIDE SEQUENCE [LARGE SCALE GENOMIC DNA]</scope>
    <source>
        <strain evidence="1 2">HF-S3</strain>
    </source>
</reference>
<evidence type="ECO:0000313" key="1">
    <source>
        <dbReference type="EMBL" id="MEN3746709.1"/>
    </source>
</evidence>
<dbReference type="RefSeq" id="WP_346245712.1">
    <property type="nucleotide sequence ID" value="NZ_JBDIZK010000003.1"/>
</dbReference>
<dbReference type="SUPFAM" id="SSF53474">
    <property type="entry name" value="alpha/beta-Hydrolases"/>
    <property type="match status" value="1"/>
</dbReference>
<comment type="caution">
    <text evidence="1">The sequence shown here is derived from an EMBL/GenBank/DDBJ whole genome shotgun (WGS) entry which is preliminary data.</text>
</comment>
<gene>
    <name evidence="1" type="ORF">TPR58_05995</name>
</gene>
<organism evidence="1 2">
    <name type="scientific">Sphingomonas rustica</name>
    <dbReference type="NCBI Taxonomy" id="3103142"/>
    <lineage>
        <taxon>Bacteria</taxon>
        <taxon>Pseudomonadati</taxon>
        <taxon>Pseudomonadota</taxon>
        <taxon>Alphaproteobacteria</taxon>
        <taxon>Sphingomonadales</taxon>
        <taxon>Sphingomonadaceae</taxon>
        <taxon>Sphingomonas</taxon>
    </lineage>
</organism>
<dbReference type="Proteomes" id="UP001427805">
    <property type="component" value="Unassembled WGS sequence"/>
</dbReference>
<dbReference type="EMBL" id="JBDIZK010000003">
    <property type="protein sequence ID" value="MEN3746709.1"/>
    <property type="molecule type" value="Genomic_DNA"/>
</dbReference>
<keyword evidence="2" id="KW-1185">Reference proteome</keyword>
<proteinExistence type="predicted"/>
<evidence type="ECO:0008006" key="3">
    <source>
        <dbReference type="Google" id="ProtNLM"/>
    </source>
</evidence>